<sequence length="175" mass="19812">MKFHSQCFLLISSCVAFVHAESYGTPARCMQLKSTGPCHGHHQRWFYDPGQKKCKGFTYGGCKGNTNRFRSEQRCQKVCFPGAPTRLVCSLPPPPEQCNSVSLVWSYDHKSEHCKPYLCGDVKPNLNRFRNCTDCMKRCSGQDQRQARKLCVKLSALTSAKYKEDGITSNMGRTE</sequence>
<dbReference type="PROSITE" id="PS50279">
    <property type="entry name" value="BPTI_KUNITZ_2"/>
    <property type="match status" value="2"/>
</dbReference>
<evidence type="ECO:0000313" key="5">
    <source>
        <dbReference type="EMBL" id="JAC35410.1"/>
    </source>
</evidence>
<dbReference type="Gene3D" id="4.10.410.10">
    <property type="entry name" value="Pancreatic trypsin inhibitor Kunitz domain"/>
    <property type="match status" value="2"/>
</dbReference>
<dbReference type="PANTHER" id="PTHR10083:SF373">
    <property type="entry name" value="SERINE PEPTIDASE INHIBITOR, KUNITZ TYPE, 2"/>
    <property type="match status" value="1"/>
</dbReference>
<evidence type="ECO:0000256" key="2">
    <source>
        <dbReference type="ARBA" id="ARBA00022900"/>
    </source>
</evidence>
<dbReference type="EMBL" id="GBBM01000008">
    <property type="protein sequence ID" value="JAC35410.1"/>
    <property type="molecule type" value="mRNA"/>
</dbReference>
<dbReference type="InterPro" id="IPR036880">
    <property type="entry name" value="Kunitz_BPTI_sf"/>
</dbReference>
<protein>
    <recommendedName>
        <fullName evidence="4">BPTI/Kunitz inhibitor domain-containing protein</fullName>
    </recommendedName>
</protein>
<dbReference type="InterPro" id="IPR020901">
    <property type="entry name" value="Prtase_inh_Kunz-CS"/>
</dbReference>
<evidence type="ECO:0000256" key="3">
    <source>
        <dbReference type="SAM" id="SignalP"/>
    </source>
</evidence>
<dbReference type="SUPFAM" id="SSF57362">
    <property type="entry name" value="BPTI-like"/>
    <property type="match status" value="2"/>
</dbReference>
<evidence type="ECO:0000259" key="4">
    <source>
        <dbReference type="PROSITE" id="PS50279"/>
    </source>
</evidence>
<organism evidence="5">
    <name type="scientific">Amblyomma triste</name>
    <name type="common">Neotropical tick</name>
    <dbReference type="NCBI Taxonomy" id="251400"/>
    <lineage>
        <taxon>Eukaryota</taxon>
        <taxon>Metazoa</taxon>
        <taxon>Ecdysozoa</taxon>
        <taxon>Arthropoda</taxon>
        <taxon>Chelicerata</taxon>
        <taxon>Arachnida</taxon>
        <taxon>Acari</taxon>
        <taxon>Parasitiformes</taxon>
        <taxon>Ixodida</taxon>
        <taxon>Ixodoidea</taxon>
        <taxon>Ixodidae</taxon>
        <taxon>Amblyomminae</taxon>
        <taxon>Amblyomma</taxon>
    </lineage>
</organism>
<feature type="domain" description="BPTI/Kunitz inhibitor" evidence="4">
    <location>
        <begin position="29"/>
        <end position="79"/>
    </location>
</feature>
<feature type="signal peptide" evidence="3">
    <location>
        <begin position="1"/>
        <end position="20"/>
    </location>
</feature>
<dbReference type="PROSITE" id="PS00280">
    <property type="entry name" value="BPTI_KUNITZ_1"/>
    <property type="match status" value="1"/>
</dbReference>
<dbReference type="GO" id="GO:0004867">
    <property type="term" value="F:serine-type endopeptidase inhibitor activity"/>
    <property type="evidence" value="ECO:0007669"/>
    <property type="project" value="UniProtKB-KW"/>
</dbReference>
<feature type="chain" id="PRO_5001518815" description="BPTI/Kunitz inhibitor domain-containing protein" evidence="3">
    <location>
        <begin position="21"/>
        <end position="175"/>
    </location>
</feature>
<dbReference type="PANTHER" id="PTHR10083">
    <property type="entry name" value="KUNITZ-TYPE PROTEASE INHIBITOR-RELATED"/>
    <property type="match status" value="1"/>
</dbReference>
<evidence type="ECO:0000256" key="1">
    <source>
        <dbReference type="ARBA" id="ARBA00022690"/>
    </source>
</evidence>
<name>A0A023GPI2_AMBTT</name>
<dbReference type="GO" id="GO:0005615">
    <property type="term" value="C:extracellular space"/>
    <property type="evidence" value="ECO:0007669"/>
    <property type="project" value="TreeGrafter"/>
</dbReference>
<dbReference type="InterPro" id="IPR050098">
    <property type="entry name" value="TFPI/VKTCI-like"/>
</dbReference>
<keyword evidence="3" id="KW-0732">Signal</keyword>
<dbReference type="InterPro" id="IPR002223">
    <property type="entry name" value="Kunitz_BPTI"/>
</dbReference>
<dbReference type="PRINTS" id="PR00759">
    <property type="entry name" value="BASICPTASE"/>
</dbReference>
<keyword evidence="2" id="KW-0722">Serine protease inhibitor</keyword>
<dbReference type="Pfam" id="PF00014">
    <property type="entry name" value="Kunitz_BPTI"/>
    <property type="match status" value="2"/>
</dbReference>
<keyword evidence="1" id="KW-0646">Protease inhibitor</keyword>
<dbReference type="AlphaFoldDB" id="A0A023GPI2"/>
<dbReference type="SMART" id="SM00131">
    <property type="entry name" value="KU"/>
    <property type="match status" value="2"/>
</dbReference>
<accession>A0A023GPI2</accession>
<reference evidence="5" key="1">
    <citation type="submission" date="2014-03" db="EMBL/GenBank/DDBJ databases">
        <title>The sialotranscriptome of Amblyomma triste, Amblyomma parvum and Amblyomma cajennense ticks, uncovered by 454-based RNA-seq.</title>
        <authorList>
            <person name="Garcia G.R."/>
            <person name="Gardinassi L.G."/>
            <person name="Ribeiro J.M."/>
            <person name="Anatriello E."/>
            <person name="Ferreira B.R."/>
            <person name="Moreira H.N."/>
            <person name="Mafra C."/>
            <person name="Olegario M.M."/>
            <person name="Szabo P.J."/>
            <person name="Miranda-Santos I.K."/>
            <person name="Maruyama S.R."/>
        </authorList>
    </citation>
    <scope>NUCLEOTIDE SEQUENCE</scope>
    <source>
        <strain evidence="5">Mato Grasso do Sul</strain>
        <tissue evidence="5">Salivary glands</tissue>
    </source>
</reference>
<feature type="domain" description="BPTI/Kunitz inhibitor" evidence="4">
    <location>
        <begin position="89"/>
        <end position="139"/>
    </location>
</feature>
<proteinExistence type="evidence at transcript level"/>